<protein>
    <submittedName>
        <fullName evidence="1">Uncharacterized protein</fullName>
    </submittedName>
</protein>
<comment type="caution">
    <text evidence="1">The sequence shown here is derived from an EMBL/GenBank/DDBJ whole genome shotgun (WGS) entry which is preliminary data.</text>
</comment>
<proteinExistence type="predicted"/>
<evidence type="ECO:0000313" key="1">
    <source>
        <dbReference type="EMBL" id="EXX51666.1"/>
    </source>
</evidence>
<dbReference type="EMBL" id="JEMT01029635">
    <property type="protein sequence ID" value="EXX51666.1"/>
    <property type="molecule type" value="Genomic_DNA"/>
</dbReference>
<dbReference type="Proteomes" id="UP000022910">
    <property type="component" value="Unassembled WGS sequence"/>
</dbReference>
<organism evidence="1 2">
    <name type="scientific">Rhizophagus irregularis (strain DAOM 197198w)</name>
    <name type="common">Glomus intraradices</name>
    <dbReference type="NCBI Taxonomy" id="1432141"/>
    <lineage>
        <taxon>Eukaryota</taxon>
        <taxon>Fungi</taxon>
        <taxon>Fungi incertae sedis</taxon>
        <taxon>Mucoromycota</taxon>
        <taxon>Glomeromycotina</taxon>
        <taxon>Glomeromycetes</taxon>
        <taxon>Glomerales</taxon>
        <taxon>Glomeraceae</taxon>
        <taxon>Rhizophagus</taxon>
    </lineage>
</organism>
<reference evidence="1 2" key="1">
    <citation type="submission" date="2014-02" db="EMBL/GenBank/DDBJ databases">
        <title>Single nucleus genome sequencing reveals high similarity among nuclei of an endomycorrhizal fungus.</title>
        <authorList>
            <person name="Lin K."/>
            <person name="Geurts R."/>
            <person name="Zhang Z."/>
            <person name="Limpens E."/>
            <person name="Saunders D.G."/>
            <person name="Mu D."/>
            <person name="Pang E."/>
            <person name="Cao H."/>
            <person name="Cha H."/>
            <person name="Lin T."/>
            <person name="Zhou Q."/>
            <person name="Shang Y."/>
            <person name="Li Y."/>
            <person name="Ivanov S."/>
            <person name="Sharma T."/>
            <person name="Velzen R.V."/>
            <person name="Ruijter N.D."/>
            <person name="Aanen D.K."/>
            <person name="Win J."/>
            <person name="Kamoun S."/>
            <person name="Bisseling T."/>
            <person name="Huang S."/>
        </authorList>
    </citation>
    <scope>NUCLEOTIDE SEQUENCE [LARGE SCALE GENOMIC DNA]</scope>
    <source>
        <strain evidence="2">DAOM197198w</strain>
    </source>
</reference>
<accession>A0A015JX18</accession>
<keyword evidence="2" id="KW-1185">Reference proteome</keyword>
<dbReference type="AlphaFoldDB" id="A0A015JX18"/>
<gene>
    <name evidence="1" type="ORF">RirG_259780</name>
</gene>
<sequence length="133" mass="15414">MAAIRNETVLAAIIRASALTDPNIHNDITKLYEFRKQTLLDDESLTADERTEAIKKLTINYDHNKLLFNEGTKRRCENCSLECLATSYCEHCVRNYLKNNFSNWTSGNSDIDDLIKECQIKSFRPDKLIEWIP</sequence>
<dbReference type="HOGENOM" id="CLU_000288_7_27_1"/>
<name>A0A015JX18_RHIIW</name>
<evidence type="ECO:0000313" key="2">
    <source>
        <dbReference type="Proteomes" id="UP000022910"/>
    </source>
</evidence>